<dbReference type="Pfam" id="PF04054">
    <property type="entry name" value="Not1"/>
    <property type="match status" value="1"/>
</dbReference>
<organism evidence="16 17">
    <name type="scientific">Zygosaccharomyces rouxii</name>
    <dbReference type="NCBI Taxonomy" id="4956"/>
    <lineage>
        <taxon>Eukaryota</taxon>
        <taxon>Fungi</taxon>
        <taxon>Dikarya</taxon>
        <taxon>Ascomycota</taxon>
        <taxon>Saccharomycotina</taxon>
        <taxon>Saccharomycetes</taxon>
        <taxon>Saccharomycetales</taxon>
        <taxon>Saccharomycetaceae</taxon>
        <taxon>Zygosaccharomyces</taxon>
    </lineage>
</organism>
<dbReference type="EMBL" id="BDGX01000014">
    <property type="protein sequence ID" value="GAV49345.1"/>
    <property type="molecule type" value="Genomic_DNA"/>
</dbReference>
<dbReference type="InterPro" id="IPR032193">
    <property type="entry name" value="CNOT1_TTP_bind"/>
</dbReference>
<dbReference type="Gene3D" id="1.25.40.180">
    <property type="match status" value="1"/>
</dbReference>
<evidence type="ECO:0000256" key="7">
    <source>
        <dbReference type="ARBA" id="ARBA00074459"/>
    </source>
</evidence>
<evidence type="ECO:0000313" key="16">
    <source>
        <dbReference type="EMBL" id="GAV49345.1"/>
    </source>
</evidence>
<keyword evidence="3" id="KW-0805">Transcription regulation</keyword>
<dbReference type="InterPro" id="IPR032194">
    <property type="entry name" value="CNOT1_HEAT"/>
</dbReference>
<feature type="domain" description="CCR4-NOT transcription complex subunit 1 HEAT repeat 1" evidence="14">
    <location>
        <begin position="163"/>
        <end position="386"/>
    </location>
</feature>
<dbReference type="InterPro" id="IPR032195">
    <property type="entry name" value="CNOT1_HEAT_N"/>
</dbReference>
<feature type="domain" description="CCR4-NOT transcription complex subunit 1-like NOT1 connector" evidence="15">
    <location>
        <begin position="1385"/>
        <end position="1529"/>
    </location>
</feature>
<evidence type="ECO:0000256" key="8">
    <source>
        <dbReference type="SAM" id="MobiDB-lite"/>
    </source>
</evidence>
<dbReference type="InterPro" id="IPR040398">
    <property type="entry name" value="Not1"/>
</dbReference>
<evidence type="ECO:0000259" key="14">
    <source>
        <dbReference type="Pfam" id="PF16419"/>
    </source>
</evidence>
<dbReference type="InterPro" id="IPR024557">
    <property type="entry name" value="CNOT1_dom_4"/>
</dbReference>
<keyword evidence="5" id="KW-0539">Nucleus</keyword>
<dbReference type="Pfam" id="PF16418">
    <property type="entry name" value="CNOT1_HEAT"/>
    <property type="match status" value="1"/>
</dbReference>
<dbReference type="FunFam" id="1.25.40.180:FF:000012">
    <property type="entry name" value="Ccr4-Not transcription complex subunit"/>
    <property type="match status" value="1"/>
</dbReference>
<dbReference type="eggNOG" id="KOG1831">
    <property type="taxonomic scope" value="Eukaryota"/>
</dbReference>
<gene>
    <name evidence="16" type="ORF">ZYGR_0N07520</name>
</gene>
<evidence type="ECO:0000256" key="4">
    <source>
        <dbReference type="ARBA" id="ARBA00023163"/>
    </source>
</evidence>
<dbReference type="GO" id="GO:0000932">
    <property type="term" value="C:P-body"/>
    <property type="evidence" value="ECO:0007669"/>
    <property type="project" value="TreeGrafter"/>
</dbReference>
<evidence type="ECO:0000259" key="11">
    <source>
        <dbReference type="Pfam" id="PF16415"/>
    </source>
</evidence>
<dbReference type="Proteomes" id="UP000187013">
    <property type="component" value="Unassembled WGS sequence"/>
</dbReference>
<evidence type="ECO:0000256" key="6">
    <source>
        <dbReference type="ARBA" id="ARBA00059181"/>
    </source>
</evidence>
<dbReference type="GO" id="GO:0017148">
    <property type="term" value="P:negative regulation of translation"/>
    <property type="evidence" value="ECO:0007669"/>
    <property type="project" value="InterPro"/>
</dbReference>
<evidence type="ECO:0000256" key="5">
    <source>
        <dbReference type="ARBA" id="ARBA00023242"/>
    </source>
</evidence>
<dbReference type="InterPro" id="IPR032191">
    <property type="entry name" value="CNOT1_CAF1_bind"/>
</dbReference>
<protein>
    <recommendedName>
        <fullName evidence="7">General negative regulator of transcription subunit 1</fullName>
    </recommendedName>
</protein>
<feature type="domain" description="CCR4-Not complex component Not1 C-terminal" evidence="9">
    <location>
        <begin position="1701"/>
        <end position="2067"/>
    </location>
</feature>
<comment type="function">
    <text evidence="6">Acts as a component of the CCR4-NOT core complex, which in the nucleus seems to be a general transcription factor, and in the cytoplasm the major mRNA deadenylase involved in mRNA turnover. The NOT protein subcomplex negatively regulates the basal and activated transcription of many genes. Preferentially affects TC-type TATA element-dependent transcription. Could directly or indirectly inhibit component(s) of the general transcription machinery.</text>
</comment>
<dbReference type="CDD" id="cd20710">
    <property type="entry name" value="NOT1_connector"/>
    <property type="match status" value="1"/>
</dbReference>
<dbReference type="Pfam" id="PF16419">
    <property type="entry name" value="CNOT1_HEAT_N"/>
    <property type="match status" value="1"/>
</dbReference>
<dbReference type="OrthoDB" id="1933107at2759"/>
<evidence type="ECO:0000259" key="9">
    <source>
        <dbReference type="Pfam" id="PF04054"/>
    </source>
</evidence>
<comment type="caution">
    <text evidence="16">The sequence shown here is derived from an EMBL/GenBank/DDBJ whole genome shotgun (WGS) entry which is preliminary data.</text>
</comment>
<dbReference type="GO" id="GO:0005634">
    <property type="term" value="C:nucleus"/>
    <property type="evidence" value="ECO:0007669"/>
    <property type="project" value="UniProtKB-SubCell"/>
</dbReference>
<evidence type="ECO:0000313" key="17">
    <source>
        <dbReference type="Proteomes" id="UP000187013"/>
    </source>
</evidence>
<evidence type="ECO:0000256" key="1">
    <source>
        <dbReference type="ARBA" id="ARBA00004123"/>
    </source>
</evidence>
<evidence type="ECO:0000259" key="15">
    <source>
        <dbReference type="Pfam" id="PF25097"/>
    </source>
</evidence>
<proteinExistence type="predicted"/>
<dbReference type="Pfam" id="PF25097">
    <property type="entry name" value="ARM_Cnot1"/>
    <property type="match status" value="1"/>
</dbReference>
<dbReference type="PANTHER" id="PTHR13162">
    <property type="entry name" value="CCR4-NOT TRANSCRIPTION COMPLEX"/>
    <property type="match status" value="1"/>
</dbReference>
<comment type="subcellular location">
    <subcellularLocation>
        <location evidence="1">Nucleus</location>
    </subcellularLocation>
</comment>
<dbReference type="GO" id="GO:0030015">
    <property type="term" value="C:CCR4-NOT core complex"/>
    <property type="evidence" value="ECO:0007669"/>
    <property type="project" value="InterPro"/>
</dbReference>
<keyword evidence="2" id="KW-0678">Repressor</keyword>
<evidence type="ECO:0000259" key="12">
    <source>
        <dbReference type="Pfam" id="PF16417"/>
    </source>
</evidence>
<feature type="domain" description="CCR4-NOT transcription complex subunit 1" evidence="10">
    <location>
        <begin position="1080"/>
        <end position="1222"/>
    </location>
</feature>
<dbReference type="PANTHER" id="PTHR13162:SF8">
    <property type="entry name" value="CCR4-NOT TRANSCRIPTION COMPLEX SUBUNIT 1"/>
    <property type="match status" value="1"/>
</dbReference>
<evidence type="ECO:0000256" key="3">
    <source>
        <dbReference type="ARBA" id="ARBA00023015"/>
    </source>
</evidence>
<dbReference type="InterPro" id="IPR038535">
    <property type="entry name" value="CNOT1_TTP_bind_sf"/>
</dbReference>
<evidence type="ECO:0000259" key="13">
    <source>
        <dbReference type="Pfam" id="PF16418"/>
    </source>
</evidence>
<name>A0A1Q3A0Y4_ZYGRO</name>
<dbReference type="Pfam" id="PF16415">
    <property type="entry name" value="CNOT1_CAF1_bind"/>
    <property type="match status" value="1"/>
</dbReference>
<reference evidence="16 17" key="1">
    <citation type="submission" date="2016-08" db="EMBL/GenBank/DDBJ databases">
        <title>Draft genome sequence of allopolyploid Zygosaccharomyces rouxii.</title>
        <authorList>
            <person name="Watanabe J."/>
            <person name="Uehara K."/>
            <person name="Mogi Y."/>
            <person name="Tsukioka Y."/>
        </authorList>
    </citation>
    <scope>NUCLEOTIDE SEQUENCE [LARGE SCALE GENOMIC DNA]</scope>
    <source>
        <strain evidence="16 17">NBRC 110957</strain>
    </source>
</reference>
<evidence type="ECO:0000256" key="2">
    <source>
        <dbReference type="ARBA" id="ARBA00022491"/>
    </source>
</evidence>
<dbReference type="Gene3D" id="1.25.40.790">
    <property type="match status" value="1"/>
</dbReference>
<dbReference type="Gene3D" id="1.25.40.840">
    <property type="entry name" value="CCR4-NOT transcription complex subunit 1 TTP binding domain"/>
    <property type="match status" value="1"/>
</dbReference>
<feature type="domain" description="CCR4-NOT transcription complex subunit 1 HEAT repeat" evidence="13">
    <location>
        <begin position="401"/>
        <end position="540"/>
    </location>
</feature>
<dbReference type="Pfam" id="PF16417">
    <property type="entry name" value="CNOT1_TTP_bind"/>
    <property type="match status" value="1"/>
</dbReference>
<dbReference type="Gene3D" id="1.25.40.800">
    <property type="match status" value="1"/>
</dbReference>
<accession>A0A1Q3A0Y4</accession>
<keyword evidence="4" id="KW-0804">Transcription</keyword>
<dbReference type="GO" id="GO:0060090">
    <property type="term" value="F:molecular adaptor activity"/>
    <property type="evidence" value="ECO:0007669"/>
    <property type="project" value="TreeGrafter"/>
</dbReference>
<dbReference type="InterPro" id="IPR007196">
    <property type="entry name" value="CCR4-Not_Not1_C"/>
</dbReference>
<feature type="domain" description="CCR4-NOT transcription complex subunit 1 TTP binding" evidence="12">
    <location>
        <begin position="587"/>
        <end position="744"/>
    </location>
</feature>
<feature type="domain" description="CCR4-NOT transcription complex subunit 1 CAF1-binding" evidence="11">
    <location>
        <begin position="776"/>
        <end position="993"/>
    </location>
</feature>
<dbReference type="GO" id="GO:0000289">
    <property type="term" value="P:nuclear-transcribed mRNA poly(A) tail shortening"/>
    <property type="evidence" value="ECO:0007669"/>
    <property type="project" value="UniProtKB-ARBA"/>
</dbReference>
<sequence length="2088" mass="237138">MQSSALPKDQNRQEKEAIQIISSQISLLITSLTQDNYTAVSRNIDFLLERSDTPVYVKYWKRLLTLCSNDIKNTHRLQSPEQNLIHGLLGNLIFRLQDKVPSVWQLLKNQIFENVEFLSESELETSDIDQLLQNQWVQQPDYRKEIKELEQVQNIKMNNAKYLQNFLAECTAANLANDLTDLLFSLSGEARNDMTALMMSEIISPGSQKLQRDPTNSWFTPLAIPEATNIGYQISKVFKHFTKENVNWNRIFNLMSTKYFLGNPIKPSTASLSSFFACLETGPLIDQFFSCDWDSSFKLQIACLLHHWSPQQSCFDLLKVEGIKKVTDVVPNSKQSLLYLMSVASLDLELFLLRDELVNHPMLPYYQECFFEDFNLVPESLAFALVADIKHFTLLIENSTIIDEILVTLLVQVFEKSPMVMGVLIKSISDNEKIVDAAKIIISKDNLPIANFAKILADEGKLDYVIARISFNEVFRILPSARKVGWDGFGEFVKNNLDVNTAPVILDCLDAQTKMTDANTTFKSSKIFDLAALSFLINLLIDFPLKPFDRDRFESIQFSLIIAFPRLINFGCGHDEAILADGGLVPFTTEVEKEMQSYLQKMYSGELAIKDIIDVLRRLRDSDDTKDQDVFACITHAVITESSFFRDYPLDALATTSVLFGSMILFQLLRGFVLDVAFKIILNFAKEGPESKMFKFAIQAIYAFKIRLTDFPQYCKDLLEQVPRLQSQPQVYQAVIDASVQADRRAQNFIDDAKPTVEMIPLRFFNVEEPLSQSQQEAPPKEIMEKVLFVVNNITMDNFDSKISDLGPVLIPNYFSWFSNYLVNQRAKTEPNYHKLYSRLLTALGSNLLHEYMISVTLKQLFVMLATKDIQAIDKNHLKNLSSWLGSITLAVDRPVKHKNIAFREMLLDAYHTKRLEVVVPFVAKILQNASESKVFRPPNPWTLGILKVLVELNAKADWKLSLTFEVEVLLKAFNLKPGSVQPSEFLNVGDITEELSGALSKMTIEQQQSEQQRQMILMQQYQQQMLLFHQRQQRLVNTGMVPPVEQLPMAAAAATVDNAPVNDNPFSNLFGSTIFVTHPDLKRVLQMAIAKSVRENLLPTVEMSSSIAVVTTLKIVLKDFATEVDEVKLKTAAVTMVKHLAQSLARATSVEILREGVRSTTQSLAPNLMSLPTSPVEELDTAINDNIGLAVGLVERAAVDKAVQDIGEQLLQPIAIRRYHKERRADQPFMSQNTNPYSLALPEPLGLRTGGVTNQQFKIYENAGKFTPGIDATTAATTAAATTATTTAPNLNVPSLQQTANQQMLLQAQQPRQQPQQAQMTQGNQQIPQHGQGQIPIPNQPIGVPSELEQNHRVLVHLMDGLVMQIKENAEKRSLEDLGNRNPIKAIIFQILTFIARSSQKDQLALKVSQAVVNSLFATSESSLCREVLSLLLEKLCSLSIVARKDVVWWLVYALDSRKFNVSVIRSLLEVNLIDATELDKVLVTAMKNSMENAVEFSMSLIQDTVLSDSPILMRMDFVCTLEYLGSLDDFQVKNFFNDYENRQVLPVKKGTQVTNSERNYLVFTEWVKLLQRVTSDDVVTSVFVRQLMEKGVISSTDKLVEFIRAALELSVFSFKESDPTGEVFTTIDALGKLIIKLMLAQDLSSVSRTEYLNTILSVIALVFSKDHEEDDTTFNERPYFRLLSNLLYEWETIRGHNFIKIKDQKTRKDFISFDTEFYKIFSSYLHSLQPIAFPGFSFAWVTLISHRMFLPTVLRLPEKSGWKSLTLLLIDLLNFLNQYTHKNEIPNAVSVVYKGVLRVLLGISNDVPEYLIENHHELMNNLPSTYFQLKNVILSAIPKKMVLPNPYDPGLSMANIDLCQEPPKVYYDPVNDLKSLKKPVDNYLRIPSNSLLRTIVSGLYRTEYEMRNGVGYDYFTTDMKLVRAIVLHVGLEAGLENQKMSSSAVFNTKSSYYTLLFNLIHEGVTELKYQIIQVMIEQLRYPNSHTYWFSYALKNMFVSDDWGEQRSEVQEIILRNLLERIIVNRPHAWGVSVLFSQLLRGKDVNLLELPFVEKFPEINVILSQLHKHLSMESENSQQENGATELS</sequence>
<feature type="region of interest" description="Disordered" evidence="8">
    <location>
        <begin position="1308"/>
        <end position="1337"/>
    </location>
</feature>
<dbReference type="Pfam" id="PF12842">
    <property type="entry name" value="DUF3819"/>
    <property type="match status" value="1"/>
</dbReference>
<evidence type="ECO:0000259" key="10">
    <source>
        <dbReference type="Pfam" id="PF12842"/>
    </source>
</evidence>
<dbReference type="InterPro" id="IPR055454">
    <property type="entry name" value="CNOT1-like_NOT1_connector"/>
</dbReference>